<name>A0A3E2NQF2_9SPHI</name>
<organism evidence="1 2">
    <name type="scientific">Mucilaginibacter terrenus</name>
    <dbReference type="NCBI Taxonomy" id="2482727"/>
    <lineage>
        <taxon>Bacteria</taxon>
        <taxon>Pseudomonadati</taxon>
        <taxon>Bacteroidota</taxon>
        <taxon>Sphingobacteriia</taxon>
        <taxon>Sphingobacteriales</taxon>
        <taxon>Sphingobacteriaceae</taxon>
        <taxon>Mucilaginibacter</taxon>
    </lineage>
</organism>
<keyword evidence="2" id="KW-1185">Reference proteome</keyword>
<proteinExistence type="predicted"/>
<protein>
    <submittedName>
        <fullName evidence="1">Uncharacterized protein</fullName>
    </submittedName>
</protein>
<gene>
    <name evidence="1" type="ORF">DYU05_13300</name>
</gene>
<evidence type="ECO:0000313" key="2">
    <source>
        <dbReference type="Proteomes" id="UP000260823"/>
    </source>
</evidence>
<dbReference type="AlphaFoldDB" id="A0A3E2NQF2"/>
<dbReference type="Proteomes" id="UP000260823">
    <property type="component" value="Unassembled WGS sequence"/>
</dbReference>
<dbReference type="EMBL" id="QWDE01000002">
    <property type="protein sequence ID" value="RFZ83120.1"/>
    <property type="molecule type" value="Genomic_DNA"/>
</dbReference>
<dbReference type="RefSeq" id="WP_117383595.1">
    <property type="nucleotide sequence ID" value="NZ_QWDE01000002.1"/>
</dbReference>
<reference evidence="1 2" key="1">
    <citation type="submission" date="2018-08" db="EMBL/GenBank/DDBJ databases">
        <title>Mucilaginibacter terrae sp. nov., isolated from manganese diggings.</title>
        <authorList>
            <person name="Huang Y."/>
            <person name="Zhou Z."/>
        </authorList>
    </citation>
    <scope>NUCLEOTIDE SEQUENCE [LARGE SCALE GENOMIC DNA]</scope>
    <source>
        <strain evidence="1 2">ZH6</strain>
    </source>
</reference>
<sequence>MAKQILVTGNPFMVTAFYGSLAEHFIAGETIIIRSVNGWWCKRSIRQVFAREYGQCLVDL</sequence>
<dbReference type="OrthoDB" id="9850041at2"/>
<evidence type="ECO:0000313" key="1">
    <source>
        <dbReference type="EMBL" id="RFZ83120.1"/>
    </source>
</evidence>
<accession>A0A3E2NQF2</accession>
<comment type="caution">
    <text evidence="1">The sequence shown here is derived from an EMBL/GenBank/DDBJ whole genome shotgun (WGS) entry which is preliminary data.</text>
</comment>